<keyword evidence="5 7" id="KW-1133">Transmembrane helix</keyword>
<feature type="transmembrane region" description="Helical" evidence="7">
    <location>
        <begin position="171"/>
        <end position="191"/>
    </location>
</feature>
<dbReference type="InterPro" id="IPR027469">
    <property type="entry name" value="Cation_efflux_TMD_sf"/>
</dbReference>
<evidence type="ECO:0000256" key="2">
    <source>
        <dbReference type="ARBA" id="ARBA00008114"/>
    </source>
</evidence>
<reference evidence="10 11" key="1">
    <citation type="submission" date="2016-10" db="EMBL/GenBank/DDBJ databases">
        <authorList>
            <person name="de Groot N.N."/>
        </authorList>
    </citation>
    <scope>NUCLEOTIDE SEQUENCE [LARGE SCALE GENOMIC DNA]</scope>
    <source>
        <strain evidence="10 11">DSM 1801</strain>
    </source>
</reference>
<evidence type="ECO:0000259" key="8">
    <source>
        <dbReference type="Pfam" id="PF01545"/>
    </source>
</evidence>
<evidence type="ECO:0000256" key="7">
    <source>
        <dbReference type="SAM" id="Phobius"/>
    </source>
</evidence>
<comment type="similarity">
    <text evidence="2">Belongs to the cation diffusion facilitator (CDF) transporter (TC 2.A.4) family.</text>
</comment>
<protein>
    <submittedName>
        <fullName evidence="10">Cation diffusion facilitator family transporter</fullName>
    </submittedName>
</protein>
<dbReference type="AlphaFoldDB" id="A0A1H9ZAE6"/>
<evidence type="ECO:0000256" key="3">
    <source>
        <dbReference type="ARBA" id="ARBA00022448"/>
    </source>
</evidence>
<gene>
    <name evidence="10" type="ORF">SAMN04487772_10397</name>
</gene>
<dbReference type="GO" id="GO:0016020">
    <property type="term" value="C:membrane"/>
    <property type="evidence" value="ECO:0007669"/>
    <property type="project" value="UniProtKB-SubCell"/>
</dbReference>
<proteinExistence type="inferred from homology"/>
<comment type="subcellular location">
    <subcellularLocation>
        <location evidence="1">Membrane</location>
        <topology evidence="1">Multi-pass membrane protein</topology>
    </subcellularLocation>
</comment>
<keyword evidence="4 7" id="KW-0812">Transmembrane</keyword>
<evidence type="ECO:0000256" key="1">
    <source>
        <dbReference type="ARBA" id="ARBA00004141"/>
    </source>
</evidence>
<keyword evidence="3" id="KW-0813">Transport</keyword>
<keyword evidence="6 7" id="KW-0472">Membrane</keyword>
<feature type="transmembrane region" description="Helical" evidence="7">
    <location>
        <begin position="97"/>
        <end position="118"/>
    </location>
</feature>
<name>A0A1H9ZAE6_9FIRM</name>
<dbReference type="InterPro" id="IPR058533">
    <property type="entry name" value="Cation_efflux_TM"/>
</dbReference>
<evidence type="ECO:0000259" key="9">
    <source>
        <dbReference type="Pfam" id="PF16916"/>
    </source>
</evidence>
<dbReference type="Pfam" id="PF16916">
    <property type="entry name" value="ZT_dimer"/>
    <property type="match status" value="1"/>
</dbReference>
<feature type="domain" description="Cation efflux protein cytoplasmic" evidence="9">
    <location>
        <begin position="228"/>
        <end position="303"/>
    </location>
</feature>
<dbReference type="FunFam" id="1.20.1510.10:FF:000006">
    <property type="entry name" value="Divalent cation efflux transporter"/>
    <property type="match status" value="1"/>
</dbReference>
<sequence>MAEFLVRHFIKDYENIKSSKVRTSYGLLASVAGIICNLILFLAKIVIGMVLNSIAVTADAFNNLSDATSSIIGFAGTKLANRPADQEHPFGHGRYEYVAALVVAFLVLEVGLTCMKSSFSKIIHPETVEFQVVLVIILGISIWIKVWLGLFNRKLGNRINSSIMKATSADAFGDVGITSATIVSVIVVKLTGINIDGYIGFVVSIFVLLSGVNILKDTIQPLLGVAISREDYERITQFVEEYDLIAGTHDLILHNYGPSNLMATIHAEVPHTLPMEQVHDVIDKIERDAKEKLGILLVIHMDPVAINDEEAKEAKQMVLEELGKLDEDATIHDFRMVKGEEESKLIFDLVVSHYYKGAQEEEFVRLLKEKVKEANQHFTCLITLEHSYVEGAKRGDKKKK</sequence>
<dbReference type="PANTHER" id="PTHR43840">
    <property type="entry name" value="MITOCHONDRIAL METAL TRANSPORTER 1-RELATED"/>
    <property type="match status" value="1"/>
</dbReference>
<dbReference type="InterPro" id="IPR027470">
    <property type="entry name" value="Cation_efflux_CTD"/>
</dbReference>
<dbReference type="Proteomes" id="UP000199800">
    <property type="component" value="Unassembled WGS sequence"/>
</dbReference>
<feature type="transmembrane region" description="Helical" evidence="7">
    <location>
        <begin position="130"/>
        <end position="150"/>
    </location>
</feature>
<evidence type="ECO:0000256" key="4">
    <source>
        <dbReference type="ARBA" id="ARBA00022692"/>
    </source>
</evidence>
<evidence type="ECO:0000313" key="10">
    <source>
        <dbReference type="EMBL" id="SES78576.1"/>
    </source>
</evidence>
<feature type="domain" description="Cation efflux protein transmembrane" evidence="8">
    <location>
        <begin position="31"/>
        <end position="223"/>
    </location>
</feature>
<dbReference type="Gene3D" id="1.20.1510.10">
    <property type="entry name" value="Cation efflux protein transmembrane domain"/>
    <property type="match status" value="1"/>
</dbReference>
<dbReference type="GO" id="GO:0008324">
    <property type="term" value="F:monoatomic cation transmembrane transporter activity"/>
    <property type="evidence" value="ECO:0007669"/>
    <property type="project" value="InterPro"/>
</dbReference>
<feature type="transmembrane region" description="Helical" evidence="7">
    <location>
        <begin position="25"/>
        <end position="43"/>
    </location>
</feature>
<dbReference type="EMBL" id="FOHN01000003">
    <property type="protein sequence ID" value="SES78576.1"/>
    <property type="molecule type" value="Genomic_DNA"/>
</dbReference>
<dbReference type="RefSeq" id="WP_092476216.1">
    <property type="nucleotide sequence ID" value="NZ_FOHN01000003.1"/>
</dbReference>
<dbReference type="InterPro" id="IPR050291">
    <property type="entry name" value="CDF_Transporter"/>
</dbReference>
<dbReference type="PANTHER" id="PTHR43840:SF50">
    <property type="entry name" value="MANGANESE EFFLUX SYSTEM PROTEIN MNES"/>
    <property type="match status" value="1"/>
</dbReference>
<dbReference type="STRING" id="29364.SAMN04487772_10397"/>
<evidence type="ECO:0000256" key="6">
    <source>
        <dbReference type="ARBA" id="ARBA00023136"/>
    </source>
</evidence>
<dbReference type="OrthoDB" id="9806522at2"/>
<accession>A0A1H9ZAE6</accession>
<organism evidence="10 11">
    <name type="scientific">[Clostridium] polysaccharolyticum</name>
    <dbReference type="NCBI Taxonomy" id="29364"/>
    <lineage>
        <taxon>Bacteria</taxon>
        <taxon>Bacillati</taxon>
        <taxon>Bacillota</taxon>
        <taxon>Clostridia</taxon>
        <taxon>Lachnospirales</taxon>
        <taxon>Lachnospiraceae</taxon>
    </lineage>
</organism>
<dbReference type="InterPro" id="IPR002524">
    <property type="entry name" value="Cation_efflux"/>
</dbReference>
<evidence type="ECO:0000313" key="11">
    <source>
        <dbReference type="Proteomes" id="UP000199800"/>
    </source>
</evidence>
<evidence type="ECO:0000256" key="5">
    <source>
        <dbReference type="ARBA" id="ARBA00022989"/>
    </source>
</evidence>
<dbReference type="SUPFAM" id="SSF160240">
    <property type="entry name" value="Cation efflux protein cytoplasmic domain-like"/>
    <property type="match status" value="1"/>
</dbReference>
<dbReference type="Gene3D" id="3.30.70.1350">
    <property type="entry name" value="Cation efflux protein, cytoplasmic domain"/>
    <property type="match status" value="1"/>
</dbReference>
<dbReference type="NCBIfam" id="TIGR01297">
    <property type="entry name" value="CDF"/>
    <property type="match status" value="1"/>
</dbReference>
<feature type="transmembrane region" description="Helical" evidence="7">
    <location>
        <begin position="197"/>
        <end position="215"/>
    </location>
</feature>
<dbReference type="SUPFAM" id="SSF161111">
    <property type="entry name" value="Cation efflux protein transmembrane domain-like"/>
    <property type="match status" value="1"/>
</dbReference>
<dbReference type="InterPro" id="IPR036837">
    <property type="entry name" value="Cation_efflux_CTD_sf"/>
</dbReference>
<dbReference type="Pfam" id="PF01545">
    <property type="entry name" value="Cation_efflux"/>
    <property type="match status" value="1"/>
</dbReference>
<keyword evidence="11" id="KW-1185">Reference proteome</keyword>